<dbReference type="VEuPathDB" id="FungiDB:SOCG_01569"/>
<dbReference type="RefSeq" id="XP_013019976.1">
    <property type="nucleotide sequence ID" value="XM_013164522.1"/>
</dbReference>
<sequence>MIVPAGRTSLDARSFILKRVHDQDSVFINLKQTILYIYSQQVPISIILADIEAAF</sequence>
<accession>S9PQ37</accession>
<proteinExistence type="predicted"/>
<gene>
    <name evidence="1" type="ORF">SOCG_01569</name>
</gene>
<protein>
    <submittedName>
        <fullName evidence="1">Uncharacterized protein</fullName>
    </submittedName>
</protein>
<dbReference type="AlphaFoldDB" id="S9PQ37"/>
<dbReference type="EMBL" id="KE503208">
    <property type="protein sequence ID" value="EPX71351.1"/>
    <property type="molecule type" value="Genomic_DNA"/>
</dbReference>
<dbReference type="GeneID" id="25030549"/>
<organism evidence="1 2">
    <name type="scientific">Schizosaccharomyces octosporus (strain yFS286)</name>
    <name type="common">Fission yeast</name>
    <name type="synonym">Octosporomyces octosporus</name>
    <dbReference type="NCBI Taxonomy" id="483514"/>
    <lineage>
        <taxon>Eukaryota</taxon>
        <taxon>Fungi</taxon>
        <taxon>Dikarya</taxon>
        <taxon>Ascomycota</taxon>
        <taxon>Taphrinomycotina</taxon>
        <taxon>Schizosaccharomycetes</taxon>
        <taxon>Schizosaccharomycetales</taxon>
        <taxon>Schizosaccharomycetaceae</taxon>
        <taxon>Schizosaccharomyces</taxon>
    </lineage>
</organism>
<name>S9PQ37_SCHOY</name>
<dbReference type="HOGENOM" id="CLU_3033655_0_0_1"/>
<evidence type="ECO:0000313" key="2">
    <source>
        <dbReference type="Proteomes" id="UP000016088"/>
    </source>
</evidence>
<keyword evidence="2" id="KW-1185">Reference proteome</keyword>
<reference evidence="1 2" key="1">
    <citation type="journal article" date="2011" name="Science">
        <title>Comparative functional genomics of the fission yeasts.</title>
        <authorList>
            <person name="Rhind N."/>
            <person name="Chen Z."/>
            <person name="Yassour M."/>
            <person name="Thompson D.A."/>
            <person name="Haas B.J."/>
            <person name="Habib N."/>
            <person name="Wapinski I."/>
            <person name="Roy S."/>
            <person name="Lin M.F."/>
            <person name="Heiman D.I."/>
            <person name="Young S.K."/>
            <person name="Furuya K."/>
            <person name="Guo Y."/>
            <person name="Pidoux A."/>
            <person name="Chen H.M."/>
            <person name="Robbertse B."/>
            <person name="Goldberg J.M."/>
            <person name="Aoki K."/>
            <person name="Bayne E.H."/>
            <person name="Berlin A.M."/>
            <person name="Desjardins C.A."/>
            <person name="Dobbs E."/>
            <person name="Dukaj L."/>
            <person name="Fan L."/>
            <person name="FitzGerald M.G."/>
            <person name="French C."/>
            <person name="Gujja S."/>
            <person name="Hansen K."/>
            <person name="Keifenheim D."/>
            <person name="Levin J.Z."/>
            <person name="Mosher R.A."/>
            <person name="Mueller C.A."/>
            <person name="Pfiffner J."/>
            <person name="Priest M."/>
            <person name="Russ C."/>
            <person name="Smialowska A."/>
            <person name="Swoboda P."/>
            <person name="Sykes S.M."/>
            <person name="Vaughn M."/>
            <person name="Vengrova S."/>
            <person name="Yoder R."/>
            <person name="Zeng Q."/>
            <person name="Allshire R."/>
            <person name="Baulcombe D."/>
            <person name="Birren B.W."/>
            <person name="Brown W."/>
            <person name="Ekwall K."/>
            <person name="Kellis M."/>
            <person name="Leatherwood J."/>
            <person name="Levin H."/>
            <person name="Margalit H."/>
            <person name="Martienssen R."/>
            <person name="Nieduszynski C.A."/>
            <person name="Spatafora J.W."/>
            <person name="Friedman N."/>
            <person name="Dalgaard J.Z."/>
            <person name="Baumann P."/>
            <person name="Niki H."/>
            <person name="Regev A."/>
            <person name="Nusbaum C."/>
        </authorList>
    </citation>
    <scope>NUCLEOTIDE SEQUENCE [LARGE SCALE GENOMIC DNA]</scope>
    <source>
        <strain evidence="2">yFS286</strain>
    </source>
</reference>
<dbReference type="Proteomes" id="UP000016088">
    <property type="component" value="Unassembled WGS sequence"/>
</dbReference>
<evidence type="ECO:0000313" key="1">
    <source>
        <dbReference type="EMBL" id="EPX71351.1"/>
    </source>
</evidence>